<proteinExistence type="predicted"/>
<dbReference type="PIRSF" id="PIRSF000440">
    <property type="entry name" value="CAT"/>
    <property type="match status" value="1"/>
</dbReference>
<dbReference type="Gene3D" id="3.30.559.10">
    <property type="entry name" value="Chloramphenicol acetyltransferase-like domain"/>
    <property type="match status" value="1"/>
</dbReference>
<keyword evidence="2" id="KW-0808">Transferase</keyword>
<dbReference type="EMBL" id="QPJT01000016">
    <property type="protein sequence ID" value="RCX13889.1"/>
    <property type="molecule type" value="Genomic_DNA"/>
</dbReference>
<protein>
    <submittedName>
        <fullName evidence="2">Chloramphenicol O-acetyltransferase type A</fullName>
    </submittedName>
</protein>
<dbReference type="OrthoDB" id="9801766at2"/>
<dbReference type="RefSeq" id="WP_114298518.1">
    <property type="nucleotide sequence ID" value="NZ_QPJT01000016.1"/>
</dbReference>
<feature type="active site" description="Proton acceptor" evidence="1">
    <location>
        <position position="185"/>
    </location>
</feature>
<reference evidence="2 3" key="1">
    <citation type="submission" date="2018-07" db="EMBL/GenBank/DDBJ databases">
        <title>Genomic Encyclopedia of Type Strains, Phase IV (KMG-IV): sequencing the most valuable type-strain genomes for metagenomic binning, comparative biology and taxonomic classification.</title>
        <authorList>
            <person name="Goeker M."/>
        </authorList>
    </citation>
    <scope>NUCLEOTIDE SEQUENCE [LARGE SCALE GENOMIC DNA]</scope>
    <source>
        <strain evidence="2 3">DSM 27016</strain>
    </source>
</reference>
<dbReference type="Pfam" id="PF00302">
    <property type="entry name" value="CAT"/>
    <property type="match status" value="1"/>
</dbReference>
<dbReference type="GO" id="GO:0008811">
    <property type="term" value="F:chloramphenicol O-acetyltransferase activity"/>
    <property type="evidence" value="ECO:0007669"/>
    <property type="project" value="InterPro"/>
</dbReference>
<dbReference type="SUPFAM" id="SSF52777">
    <property type="entry name" value="CoA-dependent acyltransferases"/>
    <property type="match status" value="1"/>
</dbReference>
<dbReference type="InterPro" id="IPR001707">
    <property type="entry name" value="Cmp_AcTrfase"/>
</dbReference>
<dbReference type="InterPro" id="IPR023213">
    <property type="entry name" value="CAT-like_dom_sf"/>
</dbReference>
<keyword evidence="3" id="KW-1185">Reference proteome</keyword>
<name>A0A369AX71_9FIRM</name>
<dbReference type="PANTHER" id="PTHR38474">
    <property type="entry name" value="SLR0299 PROTEIN"/>
    <property type="match status" value="1"/>
</dbReference>
<gene>
    <name evidence="2" type="ORF">DFR58_116125</name>
</gene>
<dbReference type="Proteomes" id="UP000253034">
    <property type="component" value="Unassembled WGS sequence"/>
</dbReference>
<dbReference type="PANTHER" id="PTHR38474:SF1">
    <property type="entry name" value="SLR0299 PROTEIN"/>
    <property type="match status" value="1"/>
</dbReference>
<evidence type="ECO:0000313" key="3">
    <source>
        <dbReference type="Proteomes" id="UP000253034"/>
    </source>
</evidence>
<evidence type="ECO:0000313" key="2">
    <source>
        <dbReference type="EMBL" id="RCX13889.1"/>
    </source>
</evidence>
<dbReference type="AlphaFoldDB" id="A0A369AX71"/>
<sequence>MKYVDMEKSPRRNTYNLFRQMDYPHCSLCANVDVTRLYEYSKRCNLSFFKAMLYIAAKTANDIKEFRFRIQGEKVVEYEVVHPSYVLLTKEDAFNFCTVEFENNFMQFYKDAVLKAEELQGNIDWGDEPDRDDLLYITCIPWVSFMSILHPVNMNPVDSIPRIAWGKYFDEGESKKMPLGVQAHHSLVDGLHIGKYYNAIQQYLDNPEMYLDGVK</sequence>
<dbReference type="SMART" id="SM01059">
    <property type="entry name" value="CAT"/>
    <property type="match status" value="1"/>
</dbReference>
<evidence type="ECO:0000256" key="1">
    <source>
        <dbReference type="PIRSR" id="PIRSR000440-1"/>
    </source>
</evidence>
<organism evidence="2 3">
    <name type="scientific">Anaerobacterium chartisolvens</name>
    <dbReference type="NCBI Taxonomy" id="1297424"/>
    <lineage>
        <taxon>Bacteria</taxon>
        <taxon>Bacillati</taxon>
        <taxon>Bacillota</taxon>
        <taxon>Clostridia</taxon>
        <taxon>Eubacteriales</taxon>
        <taxon>Oscillospiraceae</taxon>
        <taxon>Anaerobacterium</taxon>
    </lineage>
</organism>
<accession>A0A369AX71</accession>
<comment type="caution">
    <text evidence="2">The sequence shown here is derived from an EMBL/GenBank/DDBJ whole genome shotgun (WGS) entry which is preliminary data.</text>
</comment>